<keyword evidence="2" id="KW-1185">Reference proteome</keyword>
<dbReference type="Proteomes" id="UP000190150">
    <property type="component" value="Unassembled WGS sequence"/>
</dbReference>
<dbReference type="PROSITE" id="PS51257">
    <property type="entry name" value="PROKAR_LIPOPROTEIN"/>
    <property type="match status" value="1"/>
</dbReference>
<evidence type="ECO:0000313" key="1">
    <source>
        <dbReference type="EMBL" id="SKB38595.1"/>
    </source>
</evidence>
<proteinExistence type="predicted"/>
<accession>A0A1T5AUJ6</accession>
<dbReference type="STRING" id="1513896.SAMN05660841_00181"/>
<evidence type="ECO:0000313" key="2">
    <source>
        <dbReference type="Proteomes" id="UP000190150"/>
    </source>
</evidence>
<dbReference type="AlphaFoldDB" id="A0A1T5AUJ6"/>
<reference evidence="2" key="1">
    <citation type="submission" date="2017-02" db="EMBL/GenBank/DDBJ databases">
        <authorList>
            <person name="Varghese N."/>
            <person name="Submissions S."/>
        </authorList>
    </citation>
    <scope>NUCLEOTIDE SEQUENCE [LARGE SCALE GENOMIC DNA]</scope>
    <source>
        <strain evidence="2">DSM 24091</strain>
    </source>
</reference>
<name>A0A1T5AUJ6_9SPHI</name>
<protein>
    <submittedName>
        <fullName evidence="1">PKD-like family protein</fullName>
    </submittedName>
</protein>
<organism evidence="1 2">
    <name type="scientific">Sphingobacterium nematocida</name>
    <dbReference type="NCBI Taxonomy" id="1513896"/>
    <lineage>
        <taxon>Bacteria</taxon>
        <taxon>Pseudomonadati</taxon>
        <taxon>Bacteroidota</taxon>
        <taxon>Sphingobacteriia</taxon>
        <taxon>Sphingobacteriales</taxon>
        <taxon>Sphingobacteriaceae</taxon>
        <taxon>Sphingobacterium</taxon>
    </lineage>
</organism>
<gene>
    <name evidence="1" type="ORF">SAMN05660841_00181</name>
</gene>
<dbReference type="OrthoDB" id="1095195at2"/>
<dbReference type="EMBL" id="FUZF01000001">
    <property type="protein sequence ID" value="SKB38595.1"/>
    <property type="molecule type" value="Genomic_DNA"/>
</dbReference>
<dbReference type="Pfam" id="PF16407">
    <property type="entry name" value="PKD_2"/>
    <property type="match status" value="1"/>
</dbReference>
<sequence>MINFKSHSMKYSYKHLLIALTTVGFFAACTKDLGNYHYKDINDISITGLAENYQMRASIDTLKIAPSFSSSLDIQDENRYEFLWIAKDPTRREDTLARTLNLNYFVQIPPGTYALDLHVFDKETNLRWTKSSELVVGSAFSRGIMLIGEDENEHVDVDMLVMAADTSVARRLLVGSELPKLKGPISIQYAPSLLDPYVKLWLLTESGSYFLDRTTLNSSVENNFGKSVFSKYPLTAEELQPVAIGPQSYNMAGTLGDLFQSARVTVTKGGYMFGPNLVENAGDFFGNPINSTSDNLEVFYKASPYLFYSPRSSASMIWYDQTNERFLYIPTYYFVSASQKLVDAGGELFPWNQAGTGRTLIYGENTLNGDEAATNGNSFALMKDQQQDLFIYRFYVNGAIPARNGYFPINKTIAANIDRATQYAFASNRTVLFYLVDNKLFAYDYNPGNERLYALSPTGSDPITMIKFGTQINLGANSLYIASYNNTDKGVLQRFTMGTNPNTVEITPVANEKWTNLVKVKNISWRGRN</sequence>
<dbReference type="InterPro" id="IPR032183">
    <property type="entry name" value="PKD-like"/>
</dbReference>